<name>A0A2K3MHV8_TRIPR</name>
<proteinExistence type="predicted"/>
<evidence type="ECO:0000256" key="4">
    <source>
        <dbReference type="ARBA" id="ARBA00047304"/>
    </source>
</evidence>
<comment type="caution">
    <text evidence="6">The sequence shown here is derived from an EMBL/GenBank/DDBJ whole genome shotgun (WGS) entry which is preliminary data.</text>
</comment>
<dbReference type="Gene3D" id="3.40.50.10140">
    <property type="entry name" value="Toll/interleukin-1 receptor homology (TIR) domain"/>
    <property type="match status" value="1"/>
</dbReference>
<evidence type="ECO:0000256" key="1">
    <source>
        <dbReference type="ARBA" id="ARBA00011982"/>
    </source>
</evidence>
<dbReference type="Proteomes" id="UP000236291">
    <property type="component" value="Unassembled WGS sequence"/>
</dbReference>
<feature type="domain" description="TIR" evidence="5">
    <location>
        <begin position="1"/>
        <end position="90"/>
    </location>
</feature>
<protein>
    <recommendedName>
        <fullName evidence="1">ADP-ribosyl cyclase/cyclic ADP-ribose hydrolase</fullName>
        <ecNumber evidence="1">3.2.2.6</ecNumber>
    </recommendedName>
</protein>
<dbReference type="InterPro" id="IPR035897">
    <property type="entry name" value="Toll_tir_struct_dom_sf"/>
</dbReference>
<keyword evidence="3" id="KW-0520">NAD</keyword>
<dbReference type="SUPFAM" id="SSF52200">
    <property type="entry name" value="Toll/Interleukin receptor TIR domain"/>
    <property type="match status" value="1"/>
</dbReference>
<evidence type="ECO:0000313" key="7">
    <source>
        <dbReference type="Proteomes" id="UP000236291"/>
    </source>
</evidence>
<dbReference type="Pfam" id="PF01582">
    <property type="entry name" value="TIR"/>
    <property type="match status" value="1"/>
</dbReference>
<reference evidence="6 7" key="2">
    <citation type="journal article" date="2017" name="Front. Plant Sci.">
        <title>Gene Classification and Mining of Molecular Markers Useful in Red Clover (Trifolium pratense) Breeding.</title>
        <authorList>
            <person name="Istvanek J."/>
            <person name="Dluhosova J."/>
            <person name="Dluhos P."/>
            <person name="Patkova L."/>
            <person name="Nedelnik J."/>
            <person name="Repkova J."/>
        </authorList>
    </citation>
    <scope>NUCLEOTIDE SEQUENCE [LARGE SCALE GENOMIC DNA]</scope>
    <source>
        <strain evidence="7">cv. Tatra</strain>
        <tissue evidence="6">Young leaves</tissue>
    </source>
</reference>
<evidence type="ECO:0000259" key="5">
    <source>
        <dbReference type="PROSITE" id="PS50104"/>
    </source>
</evidence>
<gene>
    <name evidence="6" type="ORF">L195_g046478</name>
</gene>
<organism evidence="6 7">
    <name type="scientific">Trifolium pratense</name>
    <name type="common">Red clover</name>
    <dbReference type="NCBI Taxonomy" id="57577"/>
    <lineage>
        <taxon>Eukaryota</taxon>
        <taxon>Viridiplantae</taxon>
        <taxon>Streptophyta</taxon>
        <taxon>Embryophyta</taxon>
        <taxon>Tracheophyta</taxon>
        <taxon>Spermatophyta</taxon>
        <taxon>Magnoliopsida</taxon>
        <taxon>eudicotyledons</taxon>
        <taxon>Gunneridae</taxon>
        <taxon>Pentapetalae</taxon>
        <taxon>rosids</taxon>
        <taxon>fabids</taxon>
        <taxon>Fabales</taxon>
        <taxon>Fabaceae</taxon>
        <taxon>Papilionoideae</taxon>
        <taxon>50 kb inversion clade</taxon>
        <taxon>NPAAA clade</taxon>
        <taxon>Hologalegina</taxon>
        <taxon>IRL clade</taxon>
        <taxon>Trifolieae</taxon>
        <taxon>Trifolium</taxon>
    </lineage>
</organism>
<dbReference type="EMBL" id="ASHM01062562">
    <property type="protein sequence ID" value="PNX90354.1"/>
    <property type="molecule type" value="Genomic_DNA"/>
</dbReference>
<dbReference type="PROSITE" id="PS50104">
    <property type="entry name" value="TIR"/>
    <property type="match status" value="1"/>
</dbReference>
<evidence type="ECO:0000256" key="2">
    <source>
        <dbReference type="ARBA" id="ARBA00022801"/>
    </source>
</evidence>
<dbReference type="InterPro" id="IPR000157">
    <property type="entry name" value="TIR_dom"/>
</dbReference>
<keyword evidence="2" id="KW-0378">Hydrolase</keyword>
<dbReference type="STRING" id="57577.A0A2K3MHV8"/>
<dbReference type="GO" id="GO:0007165">
    <property type="term" value="P:signal transduction"/>
    <property type="evidence" value="ECO:0007669"/>
    <property type="project" value="InterPro"/>
</dbReference>
<dbReference type="AlphaFoldDB" id="A0A2K3MHV8"/>
<sequence>MTYVIILSEHYASSAWCLDELTKILECKQTYGRDVIPVFYKVDPSNVRKQKKSYAKAFIKHQRQNRDKVETWKAALTQVAELSGWDSKEI</sequence>
<accession>A0A2K3MHV8</accession>
<evidence type="ECO:0000313" key="6">
    <source>
        <dbReference type="EMBL" id="PNX90354.1"/>
    </source>
</evidence>
<reference evidence="6 7" key="1">
    <citation type="journal article" date="2014" name="Am. J. Bot.">
        <title>Genome assembly and annotation for red clover (Trifolium pratense; Fabaceae).</title>
        <authorList>
            <person name="Istvanek J."/>
            <person name="Jaros M."/>
            <person name="Krenek A."/>
            <person name="Repkova J."/>
        </authorList>
    </citation>
    <scope>NUCLEOTIDE SEQUENCE [LARGE SCALE GENOMIC DNA]</scope>
    <source>
        <strain evidence="7">cv. Tatra</strain>
        <tissue evidence="6">Young leaves</tissue>
    </source>
</reference>
<dbReference type="EC" id="3.2.2.6" evidence="1"/>
<dbReference type="GO" id="GO:0061809">
    <property type="term" value="F:NAD+ nucleosidase activity, cyclic ADP-ribose generating"/>
    <property type="evidence" value="ECO:0007669"/>
    <property type="project" value="UniProtKB-EC"/>
</dbReference>
<comment type="catalytic activity">
    <reaction evidence="4">
        <text>NAD(+) + H2O = ADP-D-ribose + nicotinamide + H(+)</text>
        <dbReference type="Rhea" id="RHEA:16301"/>
        <dbReference type="ChEBI" id="CHEBI:15377"/>
        <dbReference type="ChEBI" id="CHEBI:15378"/>
        <dbReference type="ChEBI" id="CHEBI:17154"/>
        <dbReference type="ChEBI" id="CHEBI:57540"/>
        <dbReference type="ChEBI" id="CHEBI:57967"/>
        <dbReference type="EC" id="3.2.2.6"/>
    </reaction>
    <physiologicalReaction direction="left-to-right" evidence="4">
        <dbReference type="Rhea" id="RHEA:16302"/>
    </physiologicalReaction>
</comment>
<feature type="non-terminal residue" evidence="6">
    <location>
        <position position="90"/>
    </location>
</feature>
<dbReference type="PANTHER" id="PTHR32009">
    <property type="entry name" value="TMV RESISTANCE PROTEIN N-LIKE"/>
    <property type="match status" value="1"/>
</dbReference>
<dbReference type="PANTHER" id="PTHR32009:SF39">
    <property type="entry name" value="TIR DOMAIN-CONTAINING PROTEIN"/>
    <property type="match status" value="1"/>
</dbReference>
<evidence type="ECO:0000256" key="3">
    <source>
        <dbReference type="ARBA" id="ARBA00023027"/>
    </source>
</evidence>